<accession>C5BRU8</accession>
<dbReference type="PRINTS" id="PR00412">
    <property type="entry name" value="EPOXHYDRLASE"/>
</dbReference>
<dbReference type="AlphaFoldDB" id="C5BRU8"/>
<keyword evidence="2" id="KW-0378">Hydrolase</keyword>
<dbReference type="GO" id="GO:0016020">
    <property type="term" value="C:membrane"/>
    <property type="evidence" value="ECO:0007669"/>
    <property type="project" value="TreeGrafter"/>
</dbReference>
<dbReference type="ESTHER" id="tertt-c5bru8">
    <property type="family name" value="Carbon-carbon_bond_hydrolase"/>
</dbReference>
<name>C5BRU8_TERTT</name>
<dbReference type="GO" id="GO:0016787">
    <property type="term" value="F:hydrolase activity"/>
    <property type="evidence" value="ECO:0007669"/>
    <property type="project" value="UniProtKB-KW"/>
</dbReference>
<feature type="domain" description="AB hydrolase-1" evidence="1">
    <location>
        <begin position="38"/>
        <end position="270"/>
    </location>
</feature>
<evidence type="ECO:0000313" key="3">
    <source>
        <dbReference type="Proteomes" id="UP000009080"/>
    </source>
</evidence>
<dbReference type="PANTHER" id="PTHR43798:SF33">
    <property type="entry name" value="HYDROLASE, PUTATIVE (AFU_ORTHOLOGUE AFUA_2G14860)-RELATED"/>
    <property type="match status" value="1"/>
</dbReference>
<dbReference type="STRING" id="377629.TERTU_1260"/>
<dbReference type="Gene3D" id="3.40.50.1820">
    <property type="entry name" value="alpha/beta hydrolase"/>
    <property type="match status" value="1"/>
</dbReference>
<dbReference type="Pfam" id="PF00561">
    <property type="entry name" value="Abhydrolase_1"/>
    <property type="match status" value="1"/>
</dbReference>
<dbReference type="InterPro" id="IPR000073">
    <property type="entry name" value="AB_hydrolase_1"/>
</dbReference>
<dbReference type="KEGG" id="ttu:TERTU_1260"/>
<proteinExistence type="predicted"/>
<keyword evidence="3" id="KW-1185">Reference proteome</keyword>
<organism evidence="2 3">
    <name type="scientific">Teredinibacter turnerae (strain ATCC 39867 / T7901)</name>
    <dbReference type="NCBI Taxonomy" id="377629"/>
    <lineage>
        <taxon>Bacteria</taxon>
        <taxon>Pseudomonadati</taxon>
        <taxon>Pseudomonadota</taxon>
        <taxon>Gammaproteobacteria</taxon>
        <taxon>Cellvibrionales</taxon>
        <taxon>Cellvibrionaceae</taxon>
        <taxon>Teredinibacter</taxon>
    </lineage>
</organism>
<evidence type="ECO:0000313" key="2">
    <source>
        <dbReference type="EMBL" id="ACR11155.1"/>
    </source>
</evidence>
<dbReference type="eggNOG" id="COG2267">
    <property type="taxonomic scope" value="Bacteria"/>
</dbReference>
<dbReference type="OrthoDB" id="334507at2"/>
<protein>
    <submittedName>
        <fullName evidence="2">Alpha/beta hydrolase family protein</fullName>
    </submittedName>
</protein>
<evidence type="ECO:0000259" key="1">
    <source>
        <dbReference type="Pfam" id="PF00561"/>
    </source>
</evidence>
<sequence>MIGHSQQIEIVEISMQFESQFIQVGNIRTHYYDVGQGPVLVLVHGGGAGADSYGNWRDCIPVFAKDYRVIAVDMVGFGKTDKPDPETFTYDQPGRNQHLSDFLDVMKLEKVNLIGNSMGGAASIGATLLKPARTNSLVLMGSAGLPIPERPSNELMHNLNYDFTVEGMRRVIGGLASPTFTPSEELVEYRYQLTMDPATKAALAAVNLETRKGTLNFDQELLRTIKQPVLVVNGKEDKVSPIARANRFLELFDNSWGYIMPHCGHWAMIEQTEDFCSTVQLFLSRVTSE</sequence>
<dbReference type="SUPFAM" id="SSF53474">
    <property type="entry name" value="alpha/beta-Hydrolases"/>
    <property type="match status" value="1"/>
</dbReference>
<dbReference type="InterPro" id="IPR050266">
    <property type="entry name" value="AB_hydrolase_sf"/>
</dbReference>
<gene>
    <name evidence="2" type="ordered locus">TERTU_1260</name>
</gene>
<dbReference type="EMBL" id="CP001614">
    <property type="protein sequence ID" value="ACR11155.1"/>
    <property type="molecule type" value="Genomic_DNA"/>
</dbReference>
<dbReference type="Proteomes" id="UP000009080">
    <property type="component" value="Chromosome"/>
</dbReference>
<dbReference type="InterPro" id="IPR000639">
    <property type="entry name" value="Epox_hydrolase-like"/>
</dbReference>
<reference evidence="2 3" key="1">
    <citation type="journal article" date="2009" name="PLoS ONE">
        <title>The complete genome of Teredinibacter turnerae T7901: an intracellular endosymbiont of marine wood-boring bivalves (shipworms).</title>
        <authorList>
            <person name="Yang J.C."/>
            <person name="Madupu R."/>
            <person name="Durkin A.S."/>
            <person name="Ekborg N.A."/>
            <person name="Pedamallu C.S."/>
            <person name="Hostetler J.B."/>
            <person name="Radune D."/>
            <person name="Toms B.S."/>
            <person name="Henrissat B."/>
            <person name="Coutinho P.M."/>
            <person name="Schwarz S."/>
            <person name="Field L."/>
            <person name="Trindade-Silva A.E."/>
            <person name="Soares C.A.G."/>
            <person name="Elshahawi S."/>
            <person name="Hanora A."/>
            <person name="Schmidt E.W."/>
            <person name="Haygood M.G."/>
            <person name="Posfai J."/>
            <person name="Benner J."/>
            <person name="Madinger C."/>
            <person name="Nove J."/>
            <person name="Anton B."/>
            <person name="Chaudhary K."/>
            <person name="Foster J."/>
            <person name="Holman A."/>
            <person name="Kumar S."/>
            <person name="Lessard P.A."/>
            <person name="Luyten Y.A."/>
            <person name="Slatko B."/>
            <person name="Wood N."/>
            <person name="Wu B."/>
            <person name="Teplitski M."/>
            <person name="Mougous J.D."/>
            <person name="Ward N."/>
            <person name="Eisen J.A."/>
            <person name="Badger J.H."/>
            <person name="Distel D.L."/>
        </authorList>
    </citation>
    <scope>NUCLEOTIDE SEQUENCE [LARGE SCALE GENOMIC DNA]</scope>
    <source>
        <strain evidence="3">ATCC 39867 / T7901</strain>
    </source>
</reference>
<dbReference type="PRINTS" id="PR00111">
    <property type="entry name" value="ABHYDROLASE"/>
</dbReference>
<dbReference type="HOGENOM" id="CLU_020336_13_2_6"/>
<dbReference type="InterPro" id="IPR029058">
    <property type="entry name" value="AB_hydrolase_fold"/>
</dbReference>
<dbReference type="PANTHER" id="PTHR43798">
    <property type="entry name" value="MONOACYLGLYCEROL LIPASE"/>
    <property type="match status" value="1"/>
</dbReference>